<keyword evidence="2" id="KW-1185">Reference proteome</keyword>
<dbReference type="Proteomes" id="UP001497480">
    <property type="component" value="Unassembled WGS sequence"/>
</dbReference>
<protein>
    <submittedName>
        <fullName evidence="1">Uncharacterized protein</fullName>
    </submittedName>
</protein>
<sequence>MELVGFVPICGNTMKKPKRNGTYHRLGNMKEVSDCSQSSNVNMVEVTPKLQVQQKIRLSTNILKRFRDAYVEETVFKK</sequence>
<dbReference type="EMBL" id="CAXHTB010000016">
    <property type="protein sequence ID" value="CAL0322246.1"/>
    <property type="molecule type" value="Genomic_DNA"/>
</dbReference>
<evidence type="ECO:0000313" key="2">
    <source>
        <dbReference type="Proteomes" id="UP001497480"/>
    </source>
</evidence>
<gene>
    <name evidence="1" type="ORF">LLUT_LOCUS23306</name>
</gene>
<name>A0AAV1XKE3_LUPLU</name>
<reference evidence="1 2" key="1">
    <citation type="submission" date="2024-03" db="EMBL/GenBank/DDBJ databases">
        <authorList>
            <person name="Martinez-Hernandez J."/>
        </authorList>
    </citation>
    <scope>NUCLEOTIDE SEQUENCE [LARGE SCALE GENOMIC DNA]</scope>
</reference>
<evidence type="ECO:0000313" key="1">
    <source>
        <dbReference type="EMBL" id="CAL0322246.1"/>
    </source>
</evidence>
<accession>A0AAV1XKE3</accession>
<proteinExistence type="predicted"/>
<organism evidence="1 2">
    <name type="scientific">Lupinus luteus</name>
    <name type="common">European yellow lupine</name>
    <dbReference type="NCBI Taxonomy" id="3873"/>
    <lineage>
        <taxon>Eukaryota</taxon>
        <taxon>Viridiplantae</taxon>
        <taxon>Streptophyta</taxon>
        <taxon>Embryophyta</taxon>
        <taxon>Tracheophyta</taxon>
        <taxon>Spermatophyta</taxon>
        <taxon>Magnoliopsida</taxon>
        <taxon>eudicotyledons</taxon>
        <taxon>Gunneridae</taxon>
        <taxon>Pentapetalae</taxon>
        <taxon>rosids</taxon>
        <taxon>fabids</taxon>
        <taxon>Fabales</taxon>
        <taxon>Fabaceae</taxon>
        <taxon>Papilionoideae</taxon>
        <taxon>50 kb inversion clade</taxon>
        <taxon>genistoids sensu lato</taxon>
        <taxon>core genistoids</taxon>
        <taxon>Genisteae</taxon>
        <taxon>Lupinus</taxon>
    </lineage>
</organism>
<comment type="caution">
    <text evidence="1">The sequence shown here is derived from an EMBL/GenBank/DDBJ whole genome shotgun (WGS) entry which is preliminary data.</text>
</comment>
<dbReference type="AlphaFoldDB" id="A0AAV1XKE3"/>